<protein>
    <recommendedName>
        <fullName evidence="2">Putative Flp pilus-assembly TadG-like N-terminal domain-containing protein</fullName>
    </recommendedName>
</protein>
<keyword evidence="1" id="KW-0472">Membrane</keyword>
<dbReference type="STRING" id="1385519.N801_13720"/>
<feature type="transmembrane region" description="Helical" evidence="1">
    <location>
        <begin position="14"/>
        <end position="35"/>
    </location>
</feature>
<evidence type="ECO:0000256" key="1">
    <source>
        <dbReference type="SAM" id="Phobius"/>
    </source>
</evidence>
<keyword evidence="4" id="KW-1185">Reference proteome</keyword>
<evidence type="ECO:0000259" key="2">
    <source>
        <dbReference type="Pfam" id="PF13400"/>
    </source>
</evidence>
<name>A0A0A0JZS3_9MICO</name>
<reference evidence="3 4" key="1">
    <citation type="submission" date="2013-08" db="EMBL/GenBank/DDBJ databases">
        <title>The genome sequence of Knoellia aerolata.</title>
        <authorList>
            <person name="Zhu W."/>
            <person name="Wang G."/>
        </authorList>
    </citation>
    <scope>NUCLEOTIDE SEQUENCE [LARGE SCALE GENOMIC DNA]</scope>
    <source>
        <strain evidence="3 4">DSM 18566</strain>
    </source>
</reference>
<evidence type="ECO:0000313" key="4">
    <source>
        <dbReference type="Proteomes" id="UP000030013"/>
    </source>
</evidence>
<sequence>MWGNGSRLDEEGRVALLVLVFSMICVLLVSGVVAVTSVHLSRMKLLDVADGAALAAANALDDTAYRGGVGEAVPLSDATVAQAARDYVGSRPMPSGMTRWGLAAGTGTPDGELAVVHMTCVADVPLVGWLLGDGVTIDVVSRARSNLE</sequence>
<dbReference type="Pfam" id="PF13400">
    <property type="entry name" value="Tad"/>
    <property type="match status" value="1"/>
</dbReference>
<proteinExistence type="predicted"/>
<comment type="caution">
    <text evidence="3">The sequence shown here is derived from an EMBL/GenBank/DDBJ whole genome shotgun (WGS) entry which is preliminary data.</text>
</comment>
<feature type="domain" description="Putative Flp pilus-assembly TadG-like N-terminal" evidence="2">
    <location>
        <begin position="12"/>
        <end position="59"/>
    </location>
</feature>
<accession>A0A0A0JZS3</accession>
<dbReference type="AlphaFoldDB" id="A0A0A0JZS3"/>
<keyword evidence="1" id="KW-0812">Transmembrane</keyword>
<organism evidence="3 4">
    <name type="scientific">Knoellia aerolata DSM 18566</name>
    <dbReference type="NCBI Taxonomy" id="1385519"/>
    <lineage>
        <taxon>Bacteria</taxon>
        <taxon>Bacillati</taxon>
        <taxon>Actinomycetota</taxon>
        <taxon>Actinomycetes</taxon>
        <taxon>Micrococcales</taxon>
        <taxon>Intrasporangiaceae</taxon>
        <taxon>Knoellia</taxon>
    </lineage>
</organism>
<gene>
    <name evidence="3" type="ORF">N801_13720</name>
</gene>
<dbReference type="eggNOG" id="ENOG50335SP">
    <property type="taxonomic scope" value="Bacteria"/>
</dbReference>
<keyword evidence="1" id="KW-1133">Transmembrane helix</keyword>
<evidence type="ECO:0000313" key="3">
    <source>
        <dbReference type="EMBL" id="KGN42693.1"/>
    </source>
</evidence>
<dbReference type="Proteomes" id="UP000030013">
    <property type="component" value="Unassembled WGS sequence"/>
</dbReference>
<dbReference type="EMBL" id="AVPL01000003">
    <property type="protein sequence ID" value="KGN42693.1"/>
    <property type="molecule type" value="Genomic_DNA"/>
</dbReference>
<dbReference type="InterPro" id="IPR028087">
    <property type="entry name" value="Tad_N"/>
</dbReference>